<dbReference type="EMBL" id="JABBNI010000011">
    <property type="protein sequence ID" value="NMM62234.1"/>
    <property type="molecule type" value="Genomic_DNA"/>
</dbReference>
<dbReference type="Proteomes" id="UP000537131">
    <property type="component" value="Unassembled WGS sequence"/>
</dbReference>
<dbReference type="AlphaFoldDB" id="A0A7Y0HLS0"/>
<dbReference type="SUPFAM" id="SSF53098">
    <property type="entry name" value="Ribonuclease H-like"/>
    <property type="match status" value="1"/>
</dbReference>
<reference evidence="2 3" key="2">
    <citation type="submission" date="2020-06" db="EMBL/GenBank/DDBJ databases">
        <title>Complete Genome Sequence of Clostridium muelleri sp. nov. P21T, an Acid-Alcohol Producing Acetogen Isolated from Old Hay.</title>
        <authorList>
            <person name="Duncan K.E."/>
            <person name="Tanner R.S."/>
        </authorList>
    </citation>
    <scope>NUCLEOTIDE SEQUENCE [LARGE SCALE GENOMIC DNA]</scope>
    <source>
        <strain evidence="2 3">P21</strain>
    </source>
</reference>
<feature type="domain" description="Integrase catalytic" evidence="1">
    <location>
        <begin position="222"/>
        <end position="429"/>
    </location>
</feature>
<dbReference type="Pfam" id="PF09299">
    <property type="entry name" value="Mu-transpos_C"/>
    <property type="match status" value="1"/>
</dbReference>
<dbReference type="InterPro" id="IPR012337">
    <property type="entry name" value="RNaseH-like_sf"/>
</dbReference>
<dbReference type="InterPro" id="IPR001584">
    <property type="entry name" value="Integrase_cat-core"/>
</dbReference>
<dbReference type="InterPro" id="IPR009004">
    <property type="entry name" value="Transposase_Mu_C"/>
</dbReference>
<dbReference type="PROSITE" id="PS50994">
    <property type="entry name" value="INTEGRASE"/>
    <property type="match status" value="1"/>
</dbReference>
<comment type="caution">
    <text evidence="2">The sequence shown here is derived from an EMBL/GenBank/DDBJ whole genome shotgun (WGS) entry which is preliminary data.</text>
</comment>
<dbReference type="RefSeq" id="WP_169296841.1">
    <property type="nucleotide sequence ID" value="NZ_JABBNI010000011.1"/>
</dbReference>
<sequence>MRKSILDSITEEKREIVSQKLEIIRPILVFEKAKSGDVKAICEFQEVYKEYLVEDKTIDKVTQGELIDCISKKYGKSTRTIKRYLAEYKKAENEDFKWGEEGLIPRSGEEYKFRKDNKQIIINHPRRPDTVLGVVNTRLDDKYIPIIKGVIEKEFLTLKNISYSQTYDSISALCVKDKLKVPKPITIRKMLDRIEPQIKARMRLGAKAARSFDDVERGFTDEALFPLHIIEIDHKLLDIQVIDDKTGFVIGRPWVTMGIDLFSRCVWCFHISFEEPSINKVRKALLNGLLPKKAKQVYKTRKDWDVFGVPTIIYLDNGPEFKSSEVRRMIEDVMESHVIYRPVKTPQYGATIERLFGTLDSQLIHSLDGTTKSNIQDLGEYNAEKEAILTLDDLKELLSVYITDIYHYKEHKGLPDDSNIPILRYYEGLNTSGFPDYVLDVEKIYMELLPFEMKPYTRDGITFNNRIYKSQDLIDNIGNRDKKYKVKYDPDDISRVFLYHPITQEYVEVRAVKPSYDELKGMNEYTFKKLKEIRKEIGQKKAKLILDSHDISEAKAELRERTEKKYKANKSIRKLAKRAGIPVTVAEPETIKSDSSQLSLEEIIKKASKKERK</sequence>
<dbReference type="SUPFAM" id="SSF50610">
    <property type="entry name" value="mu transposase, C-terminal domain"/>
    <property type="match status" value="1"/>
</dbReference>
<reference evidence="2 3" key="1">
    <citation type="submission" date="2020-04" db="EMBL/GenBank/DDBJ databases">
        <authorList>
            <person name="Doyle D.A."/>
        </authorList>
    </citation>
    <scope>NUCLEOTIDE SEQUENCE [LARGE SCALE GENOMIC DNA]</scope>
    <source>
        <strain evidence="2 3">P21</strain>
    </source>
</reference>
<evidence type="ECO:0000313" key="2">
    <source>
        <dbReference type="EMBL" id="NMM62234.1"/>
    </source>
</evidence>
<gene>
    <name evidence="2" type="ORF">HBE96_05945</name>
</gene>
<protein>
    <submittedName>
        <fullName evidence="2">Transposase</fullName>
    </submittedName>
</protein>
<evidence type="ECO:0000313" key="3">
    <source>
        <dbReference type="Proteomes" id="UP000537131"/>
    </source>
</evidence>
<dbReference type="InterPro" id="IPR015378">
    <property type="entry name" value="Transposase-like_Mu_C"/>
</dbReference>
<organism evidence="2 3">
    <name type="scientific">Clostridium muellerianum</name>
    <dbReference type="NCBI Taxonomy" id="2716538"/>
    <lineage>
        <taxon>Bacteria</taxon>
        <taxon>Bacillati</taxon>
        <taxon>Bacillota</taxon>
        <taxon>Clostridia</taxon>
        <taxon>Eubacteriales</taxon>
        <taxon>Clostridiaceae</taxon>
        <taxon>Clostridium</taxon>
    </lineage>
</organism>
<dbReference type="GO" id="GO:0015074">
    <property type="term" value="P:DNA integration"/>
    <property type="evidence" value="ECO:0007669"/>
    <property type="project" value="InterPro"/>
</dbReference>
<dbReference type="GO" id="GO:0003676">
    <property type="term" value="F:nucleic acid binding"/>
    <property type="evidence" value="ECO:0007669"/>
    <property type="project" value="InterPro"/>
</dbReference>
<name>A0A7Y0HLS0_9CLOT</name>
<keyword evidence="3" id="KW-1185">Reference proteome</keyword>
<accession>A0A7Y0HLS0</accession>
<evidence type="ECO:0000259" key="1">
    <source>
        <dbReference type="PROSITE" id="PS50994"/>
    </source>
</evidence>
<dbReference type="Gene3D" id="3.30.420.10">
    <property type="entry name" value="Ribonuclease H-like superfamily/Ribonuclease H"/>
    <property type="match status" value="1"/>
</dbReference>
<dbReference type="InterPro" id="IPR036397">
    <property type="entry name" value="RNaseH_sf"/>
</dbReference>
<proteinExistence type="predicted"/>